<reference evidence="14 15" key="1">
    <citation type="submission" date="2016-10" db="EMBL/GenBank/DDBJ databases">
        <authorList>
            <person name="de Groot N.N."/>
        </authorList>
    </citation>
    <scope>NUCLEOTIDE SEQUENCE [LARGE SCALE GENOMIC DNA]</scope>
    <source>
        <strain evidence="14 15">DSM 21741</strain>
    </source>
</reference>
<protein>
    <recommendedName>
        <fullName evidence="10">Regulator of SigK</fullName>
    </recommendedName>
    <alternativeName>
        <fullName evidence="9">Sigma-K anti-sigma factor RskA</fullName>
    </alternativeName>
</protein>
<evidence type="ECO:0000256" key="11">
    <source>
        <dbReference type="SAM" id="Phobius"/>
    </source>
</evidence>
<dbReference type="InterPro" id="IPR041916">
    <property type="entry name" value="Anti_sigma_zinc_sf"/>
</dbReference>
<dbReference type="Proteomes" id="UP000199092">
    <property type="component" value="Chromosome I"/>
</dbReference>
<feature type="domain" description="Putative zinc-finger" evidence="13">
    <location>
        <begin position="3"/>
        <end position="35"/>
    </location>
</feature>
<keyword evidence="4 11" id="KW-0812">Transmembrane</keyword>
<dbReference type="Gene3D" id="1.10.10.1320">
    <property type="entry name" value="Anti-sigma factor, zinc-finger domain"/>
    <property type="match status" value="1"/>
</dbReference>
<evidence type="ECO:0000256" key="6">
    <source>
        <dbReference type="ARBA" id="ARBA00023015"/>
    </source>
</evidence>
<keyword evidence="8" id="KW-0804">Transcription</keyword>
<evidence type="ECO:0000256" key="3">
    <source>
        <dbReference type="ARBA" id="ARBA00022475"/>
    </source>
</evidence>
<feature type="domain" description="Anti-sigma K factor RskA C-terminal" evidence="12">
    <location>
        <begin position="113"/>
        <end position="243"/>
    </location>
</feature>
<dbReference type="GO" id="GO:0008270">
    <property type="term" value="F:zinc ion binding"/>
    <property type="evidence" value="ECO:0007669"/>
    <property type="project" value="UniProtKB-KW"/>
</dbReference>
<accession>A0A1H1SPJ2</accession>
<dbReference type="EMBL" id="LT629749">
    <property type="protein sequence ID" value="SDS49783.1"/>
    <property type="molecule type" value="Genomic_DNA"/>
</dbReference>
<dbReference type="STRING" id="546871.SAMN04488543_1843"/>
<evidence type="ECO:0000259" key="13">
    <source>
        <dbReference type="Pfam" id="PF13490"/>
    </source>
</evidence>
<keyword evidence="3" id="KW-1003">Cell membrane</keyword>
<dbReference type="InterPro" id="IPR051474">
    <property type="entry name" value="Anti-sigma-K/W_factor"/>
</dbReference>
<dbReference type="PANTHER" id="PTHR37461">
    <property type="entry name" value="ANTI-SIGMA-K FACTOR RSKA"/>
    <property type="match status" value="1"/>
</dbReference>
<keyword evidence="14" id="KW-0862">Zinc</keyword>
<name>A0A1H1SPJ2_9ACTN</name>
<dbReference type="InterPro" id="IPR027383">
    <property type="entry name" value="Znf_put"/>
</dbReference>
<dbReference type="GO" id="GO:0005886">
    <property type="term" value="C:plasma membrane"/>
    <property type="evidence" value="ECO:0007669"/>
    <property type="project" value="UniProtKB-SubCell"/>
</dbReference>
<evidence type="ECO:0000256" key="9">
    <source>
        <dbReference type="ARBA" id="ARBA00029829"/>
    </source>
</evidence>
<dbReference type="RefSeq" id="WP_157720370.1">
    <property type="nucleotide sequence ID" value="NZ_LT629749.1"/>
</dbReference>
<evidence type="ECO:0000313" key="15">
    <source>
        <dbReference type="Proteomes" id="UP000199092"/>
    </source>
</evidence>
<proteinExistence type="predicted"/>
<keyword evidence="14" id="KW-0479">Metal-binding</keyword>
<evidence type="ECO:0000256" key="2">
    <source>
        <dbReference type="ARBA" id="ARBA00004236"/>
    </source>
</evidence>
<comment type="subcellular location">
    <subcellularLocation>
        <location evidence="2">Cell membrane</location>
    </subcellularLocation>
    <subcellularLocation>
        <location evidence="1">Membrane</location>
        <topology evidence="1">Single-pass membrane protein</topology>
    </subcellularLocation>
</comment>
<evidence type="ECO:0000256" key="7">
    <source>
        <dbReference type="ARBA" id="ARBA00023136"/>
    </source>
</evidence>
<dbReference type="InterPro" id="IPR018764">
    <property type="entry name" value="RskA_C"/>
</dbReference>
<dbReference type="OrthoDB" id="153510at2"/>
<feature type="transmembrane region" description="Helical" evidence="11">
    <location>
        <begin position="107"/>
        <end position="130"/>
    </location>
</feature>
<dbReference type="GO" id="GO:0016989">
    <property type="term" value="F:sigma factor antagonist activity"/>
    <property type="evidence" value="ECO:0007669"/>
    <property type="project" value="TreeGrafter"/>
</dbReference>
<evidence type="ECO:0000259" key="12">
    <source>
        <dbReference type="Pfam" id="PF10099"/>
    </source>
</evidence>
<organism evidence="14 15">
    <name type="scientific">Friedmanniella luteola</name>
    <dbReference type="NCBI Taxonomy" id="546871"/>
    <lineage>
        <taxon>Bacteria</taxon>
        <taxon>Bacillati</taxon>
        <taxon>Actinomycetota</taxon>
        <taxon>Actinomycetes</taxon>
        <taxon>Propionibacteriales</taxon>
        <taxon>Nocardioidaceae</taxon>
        <taxon>Friedmanniella</taxon>
    </lineage>
</organism>
<evidence type="ECO:0000256" key="5">
    <source>
        <dbReference type="ARBA" id="ARBA00022989"/>
    </source>
</evidence>
<keyword evidence="14" id="KW-0863">Zinc-finger</keyword>
<dbReference type="GO" id="GO:0006417">
    <property type="term" value="P:regulation of translation"/>
    <property type="evidence" value="ECO:0007669"/>
    <property type="project" value="TreeGrafter"/>
</dbReference>
<dbReference type="Pfam" id="PF13490">
    <property type="entry name" value="zf-HC2"/>
    <property type="match status" value="1"/>
</dbReference>
<evidence type="ECO:0000256" key="4">
    <source>
        <dbReference type="ARBA" id="ARBA00022692"/>
    </source>
</evidence>
<sequence length="252" mass="26282">MSDAHGAVGSYVVHGLTGPERADFERHLTGCPTCQVEVHELLETAAELSRLTSRTPPPALRGRILGSVRRHRPLPPAVTAAVPAAPRTPPAARARPVRQRRLARLRLLAPVLALAVALAVALGGGGAGLVQQHQVQVDRAAQEDRLMTADDVSVHRALLAGGHPVTLVVSKHQDRALLVGAALPPLDPGHSYQLWTQDGGGEMAPGPAFGPTVRERVWLTSGVAGAVAVALSVEPRGGSSRPTGSAEVVAFF</sequence>
<dbReference type="Pfam" id="PF10099">
    <property type="entry name" value="RskA_C"/>
    <property type="match status" value="1"/>
</dbReference>
<keyword evidence="15" id="KW-1185">Reference proteome</keyword>
<keyword evidence="6" id="KW-0805">Transcription regulation</keyword>
<gene>
    <name evidence="14" type="ORF">SAMN04488543_1843</name>
</gene>
<dbReference type="PANTHER" id="PTHR37461:SF1">
    <property type="entry name" value="ANTI-SIGMA-K FACTOR RSKA"/>
    <property type="match status" value="1"/>
</dbReference>
<evidence type="ECO:0000256" key="1">
    <source>
        <dbReference type="ARBA" id="ARBA00004167"/>
    </source>
</evidence>
<keyword evidence="7 11" id="KW-0472">Membrane</keyword>
<evidence type="ECO:0000313" key="14">
    <source>
        <dbReference type="EMBL" id="SDS49783.1"/>
    </source>
</evidence>
<evidence type="ECO:0000256" key="8">
    <source>
        <dbReference type="ARBA" id="ARBA00023163"/>
    </source>
</evidence>
<evidence type="ECO:0000256" key="10">
    <source>
        <dbReference type="ARBA" id="ARBA00030803"/>
    </source>
</evidence>
<dbReference type="AlphaFoldDB" id="A0A1H1SPJ2"/>
<keyword evidence="5 11" id="KW-1133">Transmembrane helix</keyword>